<evidence type="ECO:0000256" key="10">
    <source>
        <dbReference type="SAM" id="MobiDB-lite"/>
    </source>
</evidence>
<dbReference type="Gene3D" id="2.40.30.10">
    <property type="entry name" value="Translation factors"/>
    <property type="match status" value="1"/>
</dbReference>
<evidence type="ECO:0000256" key="5">
    <source>
        <dbReference type="ARBA" id="ARBA00023274"/>
    </source>
</evidence>
<dbReference type="PROSITE" id="PS00474">
    <property type="entry name" value="RIBOSOMAL_L3"/>
    <property type="match status" value="1"/>
</dbReference>
<comment type="function">
    <text evidence="7 9">One of the primary rRNA binding proteins, it binds directly near the 3'-end of the 23S rRNA, where it nucleates assembly of the 50S subunit.</text>
</comment>
<dbReference type="InterPro" id="IPR009000">
    <property type="entry name" value="Transl_B-barrel_sf"/>
</dbReference>
<evidence type="ECO:0000256" key="2">
    <source>
        <dbReference type="ARBA" id="ARBA00022730"/>
    </source>
</evidence>
<name>A0ABV1EC46_9FIRM</name>
<dbReference type="HAMAP" id="MF_01325_B">
    <property type="entry name" value="Ribosomal_uL3_B"/>
    <property type="match status" value="1"/>
</dbReference>
<dbReference type="RefSeq" id="WP_294517982.1">
    <property type="nucleotide sequence ID" value="NZ_JBBMFK010000035.1"/>
</dbReference>
<comment type="subunit">
    <text evidence="7 9">Part of the 50S ribosomal subunit. Forms a cluster with proteins L14 and L19.</text>
</comment>
<reference evidence="11 12" key="1">
    <citation type="submission" date="2024-03" db="EMBL/GenBank/DDBJ databases">
        <title>Human intestinal bacterial collection.</title>
        <authorList>
            <person name="Pauvert C."/>
            <person name="Hitch T.C.A."/>
            <person name="Clavel T."/>
        </authorList>
    </citation>
    <scope>NUCLEOTIDE SEQUENCE [LARGE SCALE GENOMIC DNA]</scope>
    <source>
        <strain evidence="11 12">CLA-AP-H29</strain>
    </source>
</reference>
<dbReference type="SUPFAM" id="SSF50447">
    <property type="entry name" value="Translation proteins"/>
    <property type="match status" value="1"/>
</dbReference>
<dbReference type="Pfam" id="PF00297">
    <property type="entry name" value="Ribosomal_L3"/>
    <property type="match status" value="1"/>
</dbReference>
<evidence type="ECO:0000256" key="4">
    <source>
        <dbReference type="ARBA" id="ARBA00022980"/>
    </source>
</evidence>
<feature type="region of interest" description="Disordered" evidence="10">
    <location>
        <begin position="132"/>
        <end position="153"/>
    </location>
</feature>
<evidence type="ECO:0000256" key="6">
    <source>
        <dbReference type="ARBA" id="ARBA00035243"/>
    </source>
</evidence>
<dbReference type="Gene3D" id="3.30.160.810">
    <property type="match status" value="1"/>
</dbReference>
<dbReference type="EMBL" id="JBBMFK010000035">
    <property type="protein sequence ID" value="MEQ2444890.1"/>
    <property type="molecule type" value="Genomic_DNA"/>
</dbReference>
<organism evidence="11 12">
    <name type="scientific">Pseudoflavonifractor intestinihominis</name>
    <dbReference type="NCBI Taxonomy" id="3133171"/>
    <lineage>
        <taxon>Bacteria</taxon>
        <taxon>Bacillati</taxon>
        <taxon>Bacillota</taxon>
        <taxon>Clostridia</taxon>
        <taxon>Eubacteriales</taxon>
        <taxon>Oscillospiraceae</taxon>
        <taxon>Pseudoflavonifractor</taxon>
    </lineage>
</organism>
<dbReference type="InterPro" id="IPR000597">
    <property type="entry name" value="Ribosomal_uL3"/>
</dbReference>
<evidence type="ECO:0000256" key="1">
    <source>
        <dbReference type="ARBA" id="ARBA00006540"/>
    </source>
</evidence>
<dbReference type="InterPro" id="IPR019926">
    <property type="entry name" value="Ribosomal_uL3_CS"/>
</dbReference>
<accession>A0ABV1EC46</accession>
<dbReference type="NCBIfam" id="TIGR03625">
    <property type="entry name" value="L3_bact"/>
    <property type="match status" value="1"/>
</dbReference>
<comment type="similarity">
    <text evidence="1 7 8">Belongs to the universal ribosomal protein uL3 family.</text>
</comment>
<feature type="compositionally biased region" description="Polar residues" evidence="10">
    <location>
        <begin position="222"/>
        <end position="240"/>
    </location>
</feature>
<dbReference type="Proteomes" id="UP001464378">
    <property type="component" value="Unassembled WGS sequence"/>
</dbReference>
<feature type="region of interest" description="Disordered" evidence="10">
    <location>
        <begin position="215"/>
        <end position="240"/>
    </location>
</feature>
<gene>
    <name evidence="7 11" type="primary">rplC</name>
    <name evidence="11" type="ORF">WMO64_15660</name>
</gene>
<keyword evidence="12" id="KW-1185">Reference proteome</keyword>
<evidence type="ECO:0000256" key="9">
    <source>
        <dbReference type="RuleBase" id="RU003906"/>
    </source>
</evidence>
<keyword evidence="5 7" id="KW-0687">Ribonucleoprotein</keyword>
<proteinExistence type="inferred from homology"/>
<dbReference type="PANTHER" id="PTHR11229:SF16">
    <property type="entry name" value="LARGE RIBOSOMAL SUBUNIT PROTEIN UL3C"/>
    <property type="match status" value="1"/>
</dbReference>
<dbReference type="GO" id="GO:0005840">
    <property type="term" value="C:ribosome"/>
    <property type="evidence" value="ECO:0007669"/>
    <property type="project" value="UniProtKB-KW"/>
</dbReference>
<evidence type="ECO:0000256" key="3">
    <source>
        <dbReference type="ARBA" id="ARBA00022884"/>
    </source>
</evidence>
<keyword evidence="4 7" id="KW-0689">Ribosomal protein</keyword>
<sequence>MEKAIIGKKVGMTQIFDEAGKVIPVTVIEAGPCVVTQKKTVEKDGYTAVQLGFEDVPERKLTKPELGHLKKAGVSPKKVLKEFTLNNAETMNIGDEVKADTFAAGDRVDVTGISKGKGYAGVIKRHGAHRLKESHGTGPVHRHAGSMSANSDPSRIFKGKIGAGQMGNEQVTVLNLDVVKVDPELNLIAVCGAIPGPKGGIVCLRSSVINVKEKGAAADISKNPQKASGRNPQKASARNK</sequence>
<evidence type="ECO:0000256" key="7">
    <source>
        <dbReference type="HAMAP-Rule" id="MF_01325"/>
    </source>
</evidence>
<keyword evidence="3 7" id="KW-0694">RNA-binding</keyword>
<dbReference type="PANTHER" id="PTHR11229">
    <property type="entry name" value="50S RIBOSOMAL PROTEIN L3"/>
    <property type="match status" value="1"/>
</dbReference>
<dbReference type="InterPro" id="IPR019927">
    <property type="entry name" value="Ribosomal_uL3_bac/org-type"/>
</dbReference>
<protein>
    <recommendedName>
        <fullName evidence="6 7">Large ribosomal subunit protein uL3</fullName>
    </recommendedName>
</protein>
<evidence type="ECO:0000256" key="8">
    <source>
        <dbReference type="RuleBase" id="RU003905"/>
    </source>
</evidence>
<comment type="caution">
    <text evidence="11">The sequence shown here is derived from an EMBL/GenBank/DDBJ whole genome shotgun (WGS) entry which is preliminary data.</text>
</comment>
<keyword evidence="2 7" id="KW-0699">rRNA-binding</keyword>
<evidence type="ECO:0000313" key="12">
    <source>
        <dbReference type="Proteomes" id="UP001464378"/>
    </source>
</evidence>
<evidence type="ECO:0000313" key="11">
    <source>
        <dbReference type="EMBL" id="MEQ2444890.1"/>
    </source>
</evidence>